<evidence type="ECO:0000313" key="1">
    <source>
        <dbReference type="EMBL" id="KAI9906311.1"/>
    </source>
</evidence>
<comment type="caution">
    <text evidence="1">The sequence shown here is derived from an EMBL/GenBank/DDBJ whole genome shotgun (WGS) entry which is preliminary data.</text>
</comment>
<organism evidence="1 2">
    <name type="scientific">Peronosclerospora sorghi</name>
    <dbReference type="NCBI Taxonomy" id="230839"/>
    <lineage>
        <taxon>Eukaryota</taxon>
        <taxon>Sar</taxon>
        <taxon>Stramenopiles</taxon>
        <taxon>Oomycota</taxon>
        <taxon>Peronosporomycetes</taxon>
        <taxon>Peronosporales</taxon>
        <taxon>Peronosporaceae</taxon>
        <taxon>Peronosclerospora</taxon>
    </lineage>
</organism>
<keyword evidence="2" id="KW-1185">Reference proteome</keyword>
<accession>A0ACC0VJK2</accession>
<dbReference type="Proteomes" id="UP001163321">
    <property type="component" value="Chromosome 8"/>
</dbReference>
<sequence>MSYKLISNSIKEEGNYLGKLLHPRRPRKRLEQIKQREEAQKREMEQLRDFIRTTEMRITTAQNTDTLMSAAEQKKAKSVLVELADTLLPK</sequence>
<proteinExistence type="predicted"/>
<dbReference type="EMBL" id="CM047587">
    <property type="protein sequence ID" value="KAI9906311.1"/>
    <property type="molecule type" value="Genomic_DNA"/>
</dbReference>
<name>A0ACC0VJK2_9STRA</name>
<gene>
    <name evidence="1" type="ORF">PsorP6_016548</name>
</gene>
<evidence type="ECO:0000313" key="2">
    <source>
        <dbReference type="Proteomes" id="UP001163321"/>
    </source>
</evidence>
<protein>
    <submittedName>
        <fullName evidence="1">Uncharacterized protein</fullName>
    </submittedName>
</protein>
<reference evidence="1 2" key="1">
    <citation type="journal article" date="2022" name="bioRxiv">
        <title>The genome of the oomycete Peronosclerospora sorghi, a cosmopolitan pathogen of maize and sorghum, is inflated with dispersed pseudogenes.</title>
        <authorList>
            <person name="Fletcher K."/>
            <person name="Martin F."/>
            <person name="Isakeit T."/>
            <person name="Cavanaugh K."/>
            <person name="Magill C."/>
            <person name="Michelmore R."/>
        </authorList>
    </citation>
    <scope>NUCLEOTIDE SEQUENCE [LARGE SCALE GENOMIC DNA]</scope>
    <source>
        <strain evidence="1">P6</strain>
    </source>
</reference>